<organism evidence="2 3">
    <name type="scientific">Daucus carota subsp. sativus</name>
    <name type="common">Carrot</name>
    <dbReference type="NCBI Taxonomy" id="79200"/>
    <lineage>
        <taxon>Eukaryota</taxon>
        <taxon>Viridiplantae</taxon>
        <taxon>Streptophyta</taxon>
        <taxon>Embryophyta</taxon>
        <taxon>Tracheophyta</taxon>
        <taxon>Spermatophyta</taxon>
        <taxon>Magnoliopsida</taxon>
        <taxon>eudicotyledons</taxon>
        <taxon>Gunneridae</taxon>
        <taxon>Pentapetalae</taxon>
        <taxon>asterids</taxon>
        <taxon>campanulids</taxon>
        <taxon>Apiales</taxon>
        <taxon>Apiaceae</taxon>
        <taxon>Apioideae</taxon>
        <taxon>Scandiceae</taxon>
        <taxon>Daucinae</taxon>
        <taxon>Daucus</taxon>
        <taxon>Daucus sect. Daucus</taxon>
    </lineage>
</organism>
<dbReference type="GO" id="GO:0003682">
    <property type="term" value="F:chromatin binding"/>
    <property type="evidence" value="ECO:0007669"/>
    <property type="project" value="TreeGrafter"/>
</dbReference>
<dbReference type="InterPro" id="IPR026153">
    <property type="entry name" value="Treslin"/>
</dbReference>
<dbReference type="EMBL" id="CP093345">
    <property type="protein sequence ID" value="WOG92817.1"/>
    <property type="molecule type" value="Genomic_DNA"/>
</dbReference>
<evidence type="ECO:0000313" key="3">
    <source>
        <dbReference type="Proteomes" id="UP000077755"/>
    </source>
</evidence>
<gene>
    <name evidence="2" type="ORF">DCAR_0312094</name>
</gene>
<dbReference type="GO" id="GO:0007095">
    <property type="term" value="P:mitotic G2 DNA damage checkpoint signaling"/>
    <property type="evidence" value="ECO:0007669"/>
    <property type="project" value="TreeGrafter"/>
</dbReference>
<evidence type="ECO:0000313" key="2">
    <source>
        <dbReference type="EMBL" id="WOG92817.1"/>
    </source>
</evidence>
<dbReference type="KEGG" id="dcr:108215415"/>
<dbReference type="GO" id="GO:0006260">
    <property type="term" value="P:DNA replication"/>
    <property type="evidence" value="ECO:0007669"/>
    <property type="project" value="InterPro"/>
</dbReference>
<sequence>MNYSKTNRILLLIDLNPLLPLQNPNPYLNSILTCSKILLSFPPLSASLFAFKFFFSSLSPLRSSSALHFLSNAVSFNHPSYTLHSLSTILDSLSSSRFENLKGSCSPSQASNTAKSLLQLLHDYDWEAADIDTVDCVSGNFCDFPGLSSNLVLLFSPVCKSITCLAEFVGLNISDGVDSVFHKHFGVVNDRFVSKDIHVSWVDVKYENEGSDDSDEVDEFTTLVEDGIRSLGWGFCSTETIILGSALVPFGLIYPYIGASFSINNNNNYSNNELIKSIRGELRLKVSDISGKPLRCKCCELELLKVRSVDTVVALLDEGFDKEQLFFDQFRGGIAVLNVETVQKYVEIPKMGKQSHNQFLVRFLAEESGRSGKKCLDKSFADRVLQQIAGRSGESINFDPKWQIFLSFLYREDCVALVSISKDNGDSIKGLLKPFTVHSALLSFINDKINKVSSELGIKSGVSTSEICSPPVYAKRKKIKKNALPDITWSTFCKMAYELSDLDLAEVYFSRDFEKSKKMKFLKCWVRQIQKSSLSHHIPPDKSWPHQHKIKEKDERISKTQCKIEIPISGQYSPEPPEMQDGVASASCSETAETFFSNLPKKIQHGLEAEGVDLQILAQRLVSSSIHWLHQKQKGNSLENETAELENTSDWTLCTKLIELLTRDPKKLKRQNDNNTYLQASDRDSTSEIVVREYELQILMRMEILQSEVASSIDGLAKRKLVKQICTILDIIQYLVEGGIHGHVSLYDYAERTIKTRYQRNLGDVVDKIYTQMDLLPFGEEDDLNLLQFNSEDSNHSWKDKQEFYHSHDKDSQKLISTEDESSQPLDITDGSPQETKREEHAQKLSEARKRRERARRFVSFTSSAPDLQRVWAPKQPKSGTVKSQSLSYKSKERERQRSTYTVVCETPMSGNKRSRSQRTRKCDGTLQDQGNYSSSCVSKALFQDG</sequence>
<feature type="region of interest" description="Disordered" evidence="1">
    <location>
        <begin position="874"/>
        <end position="932"/>
    </location>
</feature>
<evidence type="ECO:0000256" key="1">
    <source>
        <dbReference type="SAM" id="MobiDB-lite"/>
    </source>
</evidence>
<evidence type="ECO:0008006" key="4">
    <source>
        <dbReference type="Google" id="ProtNLM"/>
    </source>
</evidence>
<dbReference type="GO" id="GO:0030174">
    <property type="term" value="P:regulation of DNA-templated DNA replication initiation"/>
    <property type="evidence" value="ECO:0007669"/>
    <property type="project" value="TreeGrafter"/>
</dbReference>
<dbReference type="GO" id="GO:0010212">
    <property type="term" value="P:response to ionizing radiation"/>
    <property type="evidence" value="ECO:0007669"/>
    <property type="project" value="InterPro"/>
</dbReference>
<protein>
    <recommendedName>
        <fullName evidence="4">Treslin N-terminal domain-containing protein</fullName>
    </recommendedName>
</protein>
<feature type="compositionally biased region" description="Polar residues" evidence="1">
    <location>
        <begin position="823"/>
        <end position="834"/>
    </location>
</feature>
<name>A0AAF0WND8_DAUCS</name>
<feature type="region of interest" description="Disordered" evidence="1">
    <location>
        <begin position="808"/>
        <end position="853"/>
    </location>
</feature>
<feature type="compositionally biased region" description="Basic and acidic residues" evidence="1">
    <location>
        <begin position="835"/>
        <end position="850"/>
    </location>
</feature>
<accession>A0AAF0WND8</accession>
<dbReference type="GO" id="GO:0033314">
    <property type="term" value="P:mitotic DNA replication checkpoint signaling"/>
    <property type="evidence" value="ECO:0007669"/>
    <property type="project" value="InterPro"/>
</dbReference>
<keyword evidence="3" id="KW-1185">Reference proteome</keyword>
<reference evidence="2" key="1">
    <citation type="journal article" date="2016" name="Nat. Genet.">
        <title>A high-quality carrot genome assembly provides new insights into carotenoid accumulation and asterid genome evolution.</title>
        <authorList>
            <person name="Iorizzo M."/>
            <person name="Ellison S."/>
            <person name="Senalik D."/>
            <person name="Zeng P."/>
            <person name="Satapoomin P."/>
            <person name="Huang J."/>
            <person name="Bowman M."/>
            <person name="Iovene M."/>
            <person name="Sanseverino W."/>
            <person name="Cavagnaro P."/>
            <person name="Yildiz M."/>
            <person name="Macko-Podgorni A."/>
            <person name="Moranska E."/>
            <person name="Grzebelus E."/>
            <person name="Grzebelus D."/>
            <person name="Ashrafi H."/>
            <person name="Zheng Z."/>
            <person name="Cheng S."/>
            <person name="Spooner D."/>
            <person name="Van Deynze A."/>
            <person name="Simon P."/>
        </authorList>
    </citation>
    <scope>NUCLEOTIDE SEQUENCE</scope>
    <source>
        <tissue evidence="2">Leaf</tissue>
    </source>
</reference>
<reference evidence="2" key="2">
    <citation type="submission" date="2022-03" db="EMBL/GenBank/DDBJ databases">
        <title>Draft title - Genomic analysis of global carrot germplasm unveils the trajectory of domestication and the origin of high carotenoid orange carrot.</title>
        <authorList>
            <person name="Iorizzo M."/>
            <person name="Ellison S."/>
            <person name="Senalik D."/>
            <person name="Macko-Podgorni A."/>
            <person name="Grzebelus D."/>
            <person name="Bostan H."/>
            <person name="Rolling W."/>
            <person name="Curaba J."/>
            <person name="Simon P."/>
        </authorList>
    </citation>
    <scope>NUCLEOTIDE SEQUENCE</scope>
    <source>
        <tissue evidence="2">Leaf</tissue>
    </source>
</reference>
<dbReference type="GO" id="GO:0005634">
    <property type="term" value="C:nucleus"/>
    <property type="evidence" value="ECO:0007669"/>
    <property type="project" value="InterPro"/>
</dbReference>
<dbReference type="Proteomes" id="UP000077755">
    <property type="component" value="Chromosome 3"/>
</dbReference>
<feature type="compositionally biased region" description="Polar residues" evidence="1">
    <location>
        <begin position="878"/>
        <end position="889"/>
    </location>
</feature>
<dbReference type="PANTHER" id="PTHR21556">
    <property type="entry name" value="TRESLIN"/>
    <property type="match status" value="1"/>
</dbReference>
<dbReference type="PANTHER" id="PTHR21556:SF2">
    <property type="entry name" value="TRESLIN"/>
    <property type="match status" value="1"/>
</dbReference>
<proteinExistence type="predicted"/>
<dbReference type="AlphaFoldDB" id="A0AAF0WND8"/>